<keyword evidence="4" id="KW-1185">Reference proteome</keyword>
<keyword evidence="2" id="KW-1133">Transmembrane helix</keyword>
<evidence type="ECO:0000313" key="3">
    <source>
        <dbReference type="EMBL" id="WNM23892.1"/>
    </source>
</evidence>
<name>A0AA96J665_9MICO</name>
<dbReference type="AlphaFoldDB" id="A0AA96J665"/>
<evidence type="ECO:0000256" key="2">
    <source>
        <dbReference type="SAM" id="Phobius"/>
    </source>
</evidence>
<evidence type="ECO:0000256" key="1">
    <source>
        <dbReference type="SAM" id="MobiDB-lite"/>
    </source>
</evidence>
<feature type="transmembrane region" description="Helical" evidence="2">
    <location>
        <begin position="85"/>
        <end position="110"/>
    </location>
</feature>
<keyword evidence="2" id="KW-0812">Transmembrane</keyword>
<feature type="transmembrane region" description="Helical" evidence="2">
    <location>
        <begin position="384"/>
        <end position="405"/>
    </location>
</feature>
<feature type="transmembrane region" description="Helical" evidence="2">
    <location>
        <begin position="208"/>
        <end position="226"/>
    </location>
</feature>
<proteinExistence type="predicted"/>
<feature type="region of interest" description="Disordered" evidence="1">
    <location>
        <begin position="1"/>
        <end position="22"/>
    </location>
</feature>
<gene>
    <name evidence="3" type="ORF">RN606_11065</name>
</gene>
<evidence type="ECO:0000313" key="4">
    <source>
        <dbReference type="Proteomes" id="UP001304125"/>
    </source>
</evidence>
<feature type="transmembrane region" description="Helical" evidence="2">
    <location>
        <begin position="275"/>
        <end position="297"/>
    </location>
</feature>
<feature type="transmembrane region" description="Helical" evidence="2">
    <location>
        <begin position="28"/>
        <end position="48"/>
    </location>
</feature>
<reference evidence="3 4" key="1">
    <citation type="submission" date="2023-09" db="EMBL/GenBank/DDBJ databases">
        <title>Demequina sp. a novel bacteria isolated from Capsicum annuum.</title>
        <authorList>
            <person name="Humaira Z."/>
            <person name="Lee J."/>
            <person name="Cho D."/>
        </authorList>
    </citation>
    <scope>NUCLEOTIDE SEQUENCE [LARGE SCALE GENOMIC DNA]</scope>
    <source>
        <strain evidence="3 4">OYTSA14</strain>
    </source>
</reference>
<evidence type="ECO:0008006" key="5">
    <source>
        <dbReference type="Google" id="ProtNLM"/>
    </source>
</evidence>
<feature type="transmembrane region" description="Helical" evidence="2">
    <location>
        <begin position="545"/>
        <end position="565"/>
    </location>
</feature>
<dbReference type="Proteomes" id="UP001304125">
    <property type="component" value="Chromosome"/>
</dbReference>
<feature type="transmembrane region" description="Helical" evidence="2">
    <location>
        <begin position="238"/>
        <end position="255"/>
    </location>
</feature>
<dbReference type="RefSeq" id="WP_313497155.1">
    <property type="nucleotide sequence ID" value="NZ_CP134879.1"/>
</dbReference>
<feature type="transmembrane region" description="Helical" evidence="2">
    <location>
        <begin position="477"/>
        <end position="495"/>
    </location>
</feature>
<feature type="transmembrane region" description="Helical" evidence="2">
    <location>
        <begin position="515"/>
        <end position="533"/>
    </location>
</feature>
<dbReference type="EMBL" id="CP134879">
    <property type="protein sequence ID" value="WNM23892.1"/>
    <property type="molecule type" value="Genomic_DNA"/>
</dbReference>
<protein>
    <recommendedName>
        <fullName evidence="5">Glycosyltransferase RgtA/B/C/D-like domain-containing protein</fullName>
    </recommendedName>
</protein>
<feature type="transmembrane region" description="Helical" evidence="2">
    <location>
        <begin position="309"/>
        <end position="330"/>
    </location>
</feature>
<feature type="transmembrane region" description="Helical" evidence="2">
    <location>
        <begin position="342"/>
        <end position="363"/>
    </location>
</feature>
<feature type="transmembrane region" description="Helical" evidence="2">
    <location>
        <begin position="449"/>
        <end position="470"/>
    </location>
</feature>
<accession>A0AA96J665</accession>
<organism evidence="3 4">
    <name type="scientific">Demequina capsici</name>
    <dbReference type="NCBI Taxonomy" id="3075620"/>
    <lineage>
        <taxon>Bacteria</taxon>
        <taxon>Bacillati</taxon>
        <taxon>Actinomycetota</taxon>
        <taxon>Actinomycetes</taxon>
        <taxon>Micrococcales</taxon>
        <taxon>Demequinaceae</taxon>
        <taxon>Demequina</taxon>
    </lineage>
</organism>
<sequence>MLSPSTEVDAGSAPRSGPHSRLQDALSAAPSAIVLVTVAIATSAGLLVSVGQHRWWTVLPLAVALAAAMWRHVVSADPHPRAPLAGALLVGGLLAWTIVNIVFAAEYLIVLRDPGFLTLSGMWLVDHASTDIPASGAVQAAALQANLIPDASQAWNLLGDVVQPQGAKMLPATIAVGGWVAGTTGVLAANVVVGASGLSAIYLLARRVLSPMAALAPAAMMALTVAHIGLSRAPYTEPLTLLLVVASMLWTWQGVTNRSRLLLLSGAFVSGLTTFVRIDGALIAVGVLLGAVAALSTSDAPRRWRTTSALLFAAVQTVTLAGGYLSLHRWSQAYLDRLSGEAIGAIAVFAAGLAVSVVWAACWGSRLRADRVIPAISARLGQRGSLWASGLVVAVLLFMVSRPWWMIARRGTESSDDKFANGVIQQFQESAGFAVDPTRTYAENTMTWISYYLTWPIVVLAILGFAIITYRALRRGQGWWVLLASVLPSTLLYLWRPSIIPDQIWAIRRFEPSTLPGFVIAAAIAAWWLTQRLASAARRHKGRRVAAIAFIVLPLTTWVSIVPGMDPVAGVAVNVFMKEMDGARAQVDDLCAAIAGRPVVLAGTSSHFGTIRVGCDVPVVLALVEPTPETLAKMIDVFGEAPVVVTREQDWFDWTTEPGTVVDSTVTHSGYSLQRIPVTYITRHYAWRIGVVNTDGTVTPLATTGEVASAG</sequence>
<feature type="transmembrane region" description="Helical" evidence="2">
    <location>
        <begin position="178"/>
        <end position="202"/>
    </location>
</feature>
<keyword evidence="2" id="KW-0472">Membrane</keyword>
<feature type="transmembrane region" description="Helical" evidence="2">
    <location>
        <begin position="55"/>
        <end position="73"/>
    </location>
</feature>